<protein>
    <submittedName>
        <fullName evidence="1">Uncharacterized protein</fullName>
    </submittedName>
</protein>
<evidence type="ECO:0000313" key="1">
    <source>
        <dbReference type="EMBL" id="CAD8098597.1"/>
    </source>
</evidence>
<comment type="caution">
    <text evidence="1">The sequence shown here is derived from an EMBL/GenBank/DDBJ whole genome shotgun (WGS) entry which is preliminary data.</text>
</comment>
<reference evidence="1" key="1">
    <citation type="submission" date="2021-01" db="EMBL/GenBank/DDBJ databases">
        <authorList>
            <consortium name="Genoscope - CEA"/>
            <person name="William W."/>
        </authorList>
    </citation>
    <scope>NUCLEOTIDE SEQUENCE</scope>
</reference>
<organism evidence="1 2">
    <name type="scientific">Paramecium sonneborni</name>
    <dbReference type="NCBI Taxonomy" id="65129"/>
    <lineage>
        <taxon>Eukaryota</taxon>
        <taxon>Sar</taxon>
        <taxon>Alveolata</taxon>
        <taxon>Ciliophora</taxon>
        <taxon>Intramacronucleata</taxon>
        <taxon>Oligohymenophorea</taxon>
        <taxon>Peniculida</taxon>
        <taxon>Parameciidae</taxon>
        <taxon>Paramecium</taxon>
    </lineage>
</organism>
<dbReference type="EMBL" id="CAJJDN010000070">
    <property type="protein sequence ID" value="CAD8098597.1"/>
    <property type="molecule type" value="Genomic_DNA"/>
</dbReference>
<evidence type="ECO:0000313" key="2">
    <source>
        <dbReference type="Proteomes" id="UP000692954"/>
    </source>
</evidence>
<sequence>MLQKALVYYLLDDNPIQISDLFGIKNSRKQYQITQTKFLRTSNLKQIIIQQKRNNSLNIQRKIKSSNPATTPKYFLNNRSTDYRYLDHLEIFQQKRINLNQNTQNQNKPQLYFGIKHQMFKAKIQLQQRKLEDMF</sequence>
<name>A0A8S1P6A8_9CILI</name>
<proteinExistence type="predicted"/>
<dbReference type="Proteomes" id="UP000692954">
    <property type="component" value="Unassembled WGS sequence"/>
</dbReference>
<accession>A0A8S1P6A8</accession>
<keyword evidence="2" id="KW-1185">Reference proteome</keyword>
<dbReference type="AlphaFoldDB" id="A0A8S1P6A8"/>
<gene>
    <name evidence="1" type="ORF">PSON_ATCC_30995.1.T0700198</name>
</gene>